<dbReference type="Proteomes" id="UP000295192">
    <property type="component" value="Unassembled WGS sequence"/>
</dbReference>
<feature type="region of interest" description="Disordered" evidence="1">
    <location>
        <begin position="1"/>
        <end position="67"/>
    </location>
</feature>
<name>A0A484AUX3_DRONA</name>
<evidence type="ECO:0000313" key="3">
    <source>
        <dbReference type="Proteomes" id="UP000295192"/>
    </source>
</evidence>
<protein>
    <submittedName>
        <fullName evidence="2">Uncharacterized protein</fullName>
    </submittedName>
</protein>
<sequence>MRFYSPKAAGGGTAAEGSTSSSNMEQEVEEEEEAPQPLHFGQETCCSHAPLRATPSGSGSGSSKQFN</sequence>
<dbReference type="AlphaFoldDB" id="A0A484AUX3"/>
<comment type="caution">
    <text evidence="2">The sequence shown here is derived from an EMBL/GenBank/DDBJ whole genome shotgun (WGS) entry which is preliminary data.</text>
</comment>
<accession>A0A484AUX3</accession>
<proteinExistence type="predicted"/>
<evidence type="ECO:0000256" key="1">
    <source>
        <dbReference type="SAM" id="MobiDB-lite"/>
    </source>
</evidence>
<reference evidence="2 3" key="1">
    <citation type="journal article" date="2019" name="J. Hered.">
        <title>An Improved Genome Assembly for Drosophila navojoa, the Basal Species in the mojavensis Cluster.</title>
        <authorList>
            <person name="Vanderlinde T."/>
            <person name="Dupim E.G."/>
            <person name="Nazario-Yepiz N.O."/>
            <person name="Carvalho A.B."/>
        </authorList>
    </citation>
    <scope>NUCLEOTIDE SEQUENCE [LARGE SCALE GENOMIC DNA]</scope>
    <source>
        <strain evidence="2">Navoj_Jal97</strain>
        <tissue evidence="2">Whole organism</tissue>
    </source>
</reference>
<dbReference type="EMBL" id="LSRL02000790">
    <property type="protein sequence ID" value="TDG39842.1"/>
    <property type="molecule type" value="Genomic_DNA"/>
</dbReference>
<gene>
    <name evidence="2" type="ORF">AWZ03_013738</name>
</gene>
<organism evidence="2 3">
    <name type="scientific">Drosophila navojoa</name>
    <name type="common">Fruit fly</name>
    <dbReference type="NCBI Taxonomy" id="7232"/>
    <lineage>
        <taxon>Eukaryota</taxon>
        <taxon>Metazoa</taxon>
        <taxon>Ecdysozoa</taxon>
        <taxon>Arthropoda</taxon>
        <taxon>Hexapoda</taxon>
        <taxon>Insecta</taxon>
        <taxon>Pterygota</taxon>
        <taxon>Neoptera</taxon>
        <taxon>Endopterygota</taxon>
        <taxon>Diptera</taxon>
        <taxon>Brachycera</taxon>
        <taxon>Muscomorpha</taxon>
        <taxon>Ephydroidea</taxon>
        <taxon>Drosophilidae</taxon>
        <taxon>Drosophila</taxon>
    </lineage>
</organism>
<evidence type="ECO:0000313" key="2">
    <source>
        <dbReference type="EMBL" id="TDG39842.1"/>
    </source>
</evidence>
<feature type="compositionally biased region" description="Polar residues" evidence="1">
    <location>
        <begin position="55"/>
        <end position="67"/>
    </location>
</feature>
<keyword evidence="3" id="KW-1185">Reference proteome</keyword>